<keyword evidence="2" id="KW-0472">Membrane</keyword>
<keyword evidence="2" id="KW-0812">Transmembrane</keyword>
<dbReference type="AlphaFoldDB" id="A0A3M9N740"/>
<comment type="caution">
    <text evidence="3">The sequence shown here is derived from an EMBL/GenBank/DDBJ whole genome shotgun (WGS) entry which is preliminary data.</text>
</comment>
<keyword evidence="2" id="KW-1133">Transmembrane helix</keyword>
<name>A0A3M9N740_9BACT</name>
<accession>A0A3M9N740</accession>
<protein>
    <recommendedName>
        <fullName evidence="5">Anti-sigma factor</fullName>
    </recommendedName>
</protein>
<keyword evidence="1" id="KW-0175">Coiled coil</keyword>
<reference evidence="3 4" key="1">
    <citation type="submission" date="2018-11" db="EMBL/GenBank/DDBJ databases">
        <title>Rufibacter latericius sp. nov., isolated from water in Baiyang Lake.</title>
        <authorList>
            <person name="Yang Y."/>
        </authorList>
    </citation>
    <scope>NUCLEOTIDE SEQUENCE [LARGE SCALE GENOMIC DNA]</scope>
    <source>
        <strain evidence="3 4">MCC P1</strain>
    </source>
</reference>
<evidence type="ECO:0000256" key="2">
    <source>
        <dbReference type="SAM" id="Phobius"/>
    </source>
</evidence>
<dbReference type="OrthoDB" id="1120747at2"/>
<organism evidence="3 4">
    <name type="scientific">Rufibacter immobilis</name>
    <dbReference type="NCBI Taxonomy" id="1348778"/>
    <lineage>
        <taxon>Bacteria</taxon>
        <taxon>Pseudomonadati</taxon>
        <taxon>Bacteroidota</taxon>
        <taxon>Cytophagia</taxon>
        <taxon>Cytophagales</taxon>
        <taxon>Hymenobacteraceae</taxon>
        <taxon>Rufibacter</taxon>
    </lineage>
</organism>
<evidence type="ECO:0000313" key="4">
    <source>
        <dbReference type="Proteomes" id="UP000271010"/>
    </source>
</evidence>
<gene>
    <name evidence="3" type="ORF">EFA69_01010</name>
</gene>
<dbReference type="Proteomes" id="UP000271010">
    <property type="component" value="Unassembled WGS sequence"/>
</dbReference>
<sequence>MKDKLKDFVQDHRDEFDSFAPRPDLWQDIAAELQQENSKPMLAVAPEPAQAKVFSLNWNTAFRYAAAVAVLVMVAFTAQYFISNSADQTGSVAATQPVTLDKIAPELRQIETQYVQVIQEKESELKAMGAGDIRFADLDSAYNELKKELYTTPNKEVLLQAMSDNLKMRIALLNQQLEVLENRSKEQTRVRHETTNI</sequence>
<keyword evidence="4" id="KW-1185">Reference proteome</keyword>
<feature type="transmembrane region" description="Helical" evidence="2">
    <location>
        <begin position="61"/>
        <end position="82"/>
    </location>
</feature>
<evidence type="ECO:0000256" key="1">
    <source>
        <dbReference type="SAM" id="Coils"/>
    </source>
</evidence>
<feature type="coiled-coil region" evidence="1">
    <location>
        <begin position="163"/>
        <end position="190"/>
    </location>
</feature>
<dbReference type="EMBL" id="RJJE01000001">
    <property type="protein sequence ID" value="RNI33033.1"/>
    <property type="molecule type" value="Genomic_DNA"/>
</dbReference>
<proteinExistence type="predicted"/>
<evidence type="ECO:0000313" key="3">
    <source>
        <dbReference type="EMBL" id="RNI33033.1"/>
    </source>
</evidence>
<evidence type="ECO:0008006" key="5">
    <source>
        <dbReference type="Google" id="ProtNLM"/>
    </source>
</evidence>
<dbReference type="RefSeq" id="WP_123131231.1">
    <property type="nucleotide sequence ID" value="NZ_RJJE01000001.1"/>
</dbReference>